<dbReference type="InterPro" id="IPR050469">
    <property type="entry name" value="Diguanylate_Cyclase"/>
</dbReference>
<evidence type="ECO:0000259" key="1">
    <source>
        <dbReference type="PROSITE" id="PS50887"/>
    </source>
</evidence>
<dbReference type="InterPro" id="IPR029016">
    <property type="entry name" value="GAF-like_dom_sf"/>
</dbReference>
<dbReference type="InterPro" id="IPR029787">
    <property type="entry name" value="Nucleotide_cyclase"/>
</dbReference>
<dbReference type="SMART" id="SM00267">
    <property type="entry name" value="GGDEF"/>
    <property type="match status" value="1"/>
</dbReference>
<name>A0A947DBW9_9CYAN</name>
<reference evidence="2" key="2">
    <citation type="journal article" date="2021" name="Mar. Drugs">
        <title>Genome Reduction and Secondary Metabolism of the Marine Sponge-Associated Cyanobacterium Leptothoe.</title>
        <authorList>
            <person name="Konstantinou D."/>
            <person name="Popin R.V."/>
            <person name="Fewer D.P."/>
            <person name="Sivonen K."/>
            <person name="Gkelis S."/>
        </authorList>
    </citation>
    <scope>NUCLEOTIDE SEQUENCE</scope>
    <source>
        <strain evidence="2">TAU-MAC 1115</strain>
    </source>
</reference>
<dbReference type="SUPFAM" id="SSF55781">
    <property type="entry name" value="GAF domain-like"/>
    <property type="match status" value="1"/>
</dbReference>
<dbReference type="InterPro" id="IPR043128">
    <property type="entry name" value="Rev_trsase/Diguanyl_cyclase"/>
</dbReference>
<dbReference type="GO" id="GO:1902201">
    <property type="term" value="P:negative regulation of bacterial-type flagellum-dependent cell motility"/>
    <property type="evidence" value="ECO:0007669"/>
    <property type="project" value="TreeGrafter"/>
</dbReference>
<dbReference type="SMART" id="SM00065">
    <property type="entry name" value="GAF"/>
    <property type="match status" value="1"/>
</dbReference>
<dbReference type="Proteomes" id="UP000717364">
    <property type="component" value="Unassembled WGS sequence"/>
</dbReference>
<accession>A0A947DBW9</accession>
<dbReference type="SUPFAM" id="SSF55073">
    <property type="entry name" value="Nucleotide cyclase"/>
    <property type="match status" value="1"/>
</dbReference>
<feature type="domain" description="GGDEF" evidence="1">
    <location>
        <begin position="287"/>
        <end position="424"/>
    </location>
</feature>
<dbReference type="CDD" id="cd01949">
    <property type="entry name" value="GGDEF"/>
    <property type="match status" value="1"/>
</dbReference>
<dbReference type="AlphaFoldDB" id="A0A947DBW9"/>
<evidence type="ECO:0000313" key="3">
    <source>
        <dbReference type="Proteomes" id="UP000717364"/>
    </source>
</evidence>
<dbReference type="Pfam" id="PF01590">
    <property type="entry name" value="GAF"/>
    <property type="match status" value="1"/>
</dbReference>
<dbReference type="FunFam" id="3.30.70.270:FF:000001">
    <property type="entry name" value="Diguanylate cyclase domain protein"/>
    <property type="match status" value="1"/>
</dbReference>
<dbReference type="NCBIfam" id="TIGR00254">
    <property type="entry name" value="GGDEF"/>
    <property type="match status" value="1"/>
</dbReference>
<reference evidence="2" key="1">
    <citation type="submission" date="2020-11" db="EMBL/GenBank/DDBJ databases">
        <authorList>
            <person name="Konstantinou D."/>
            <person name="Gkelis S."/>
            <person name="Popin R."/>
            <person name="Fewer D."/>
            <person name="Sivonen K."/>
        </authorList>
    </citation>
    <scope>NUCLEOTIDE SEQUENCE</scope>
    <source>
        <strain evidence="2">TAU-MAC 1115</strain>
    </source>
</reference>
<dbReference type="PANTHER" id="PTHR45138:SF9">
    <property type="entry name" value="DIGUANYLATE CYCLASE DGCM-RELATED"/>
    <property type="match status" value="1"/>
</dbReference>
<proteinExistence type="predicted"/>
<sequence length="449" mass="50985">MYHMSFSQVLTQLQALLLKFTVLFEHGRARSRQAFAAHIGQLNQILALPPRMAHFPNSEHSLSHTQQLQLLLQQQIRLRETIQRIRRILDAQNVYRVAVQELMDFVKADWVFILEHGSGRLSSMAQACHPIIIDNTIAFNIYCELEAAATESGIPLPMAVNEQLLQQQPICQKWLSRYPGSWLLVPIHLLHAHQLQVHPADKPWGLLAIGCKDEAMRWSAVQQEQVQILVDEVAIALDQSLRYEQLKRDRHELQAWALTDSLTGLANRRQFDHYFDAEWQRLAREQQPLTLLLCDIDYFKRYNDYYGHPTGDICLAKVSDVLTSCIRRPADLVARYGGEEFAVVLPNTDTEGGHSVAQAIRRQLANVAIPHCASSVRPFVTLTMGVATIVPGRQRGSQDLLQAADLALYHAKQQGRDRIYVHAHYCVYGNAHLDKRGPKLTQSELGPLA</sequence>
<evidence type="ECO:0000313" key="2">
    <source>
        <dbReference type="EMBL" id="MBT9314326.1"/>
    </source>
</evidence>
<comment type="caution">
    <text evidence="2">The sequence shown here is derived from an EMBL/GenBank/DDBJ whole genome shotgun (WGS) entry which is preliminary data.</text>
</comment>
<protein>
    <submittedName>
        <fullName evidence="2">Diguanylate cyclase</fullName>
    </submittedName>
</protein>
<dbReference type="GO" id="GO:0005886">
    <property type="term" value="C:plasma membrane"/>
    <property type="evidence" value="ECO:0007669"/>
    <property type="project" value="TreeGrafter"/>
</dbReference>
<dbReference type="InterPro" id="IPR000160">
    <property type="entry name" value="GGDEF_dom"/>
</dbReference>
<dbReference type="RefSeq" id="WP_215607386.1">
    <property type="nucleotide sequence ID" value="NZ_JADOES010000003.1"/>
</dbReference>
<dbReference type="Gene3D" id="3.30.70.270">
    <property type="match status" value="1"/>
</dbReference>
<dbReference type="PANTHER" id="PTHR45138">
    <property type="entry name" value="REGULATORY COMPONENTS OF SENSORY TRANSDUCTION SYSTEM"/>
    <property type="match status" value="1"/>
</dbReference>
<dbReference type="InterPro" id="IPR003018">
    <property type="entry name" value="GAF"/>
</dbReference>
<dbReference type="GO" id="GO:0052621">
    <property type="term" value="F:diguanylate cyclase activity"/>
    <property type="evidence" value="ECO:0007669"/>
    <property type="project" value="TreeGrafter"/>
</dbReference>
<keyword evidence="3" id="KW-1185">Reference proteome</keyword>
<gene>
    <name evidence="2" type="ORF">IXB50_02695</name>
</gene>
<dbReference type="GO" id="GO:0043709">
    <property type="term" value="P:cell adhesion involved in single-species biofilm formation"/>
    <property type="evidence" value="ECO:0007669"/>
    <property type="project" value="TreeGrafter"/>
</dbReference>
<dbReference type="EMBL" id="JADOES010000003">
    <property type="protein sequence ID" value="MBT9314326.1"/>
    <property type="molecule type" value="Genomic_DNA"/>
</dbReference>
<dbReference type="Gene3D" id="3.30.450.40">
    <property type="match status" value="1"/>
</dbReference>
<dbReference type="Pfam" id="PF00990">
    <property type="entry name" value="GGDEF"/>
    <property type="match status" value="1"/>
</dbReference>
<dbReference type="PROSITE" id="PS50887">
    <property type="entry name" value="GGDEF"/>
    <property type="match status" value="1"/>
</dbReference>
<organism evidence="2 3">
    <name type="scientific">Leptothoe spongobia TAU-MAC 1115</name>
    <dbReference type="NCBI Taxonomy" id="1967444"/>
    <lineage>
        <taxon>Bacteria</taxon>
        <taxon>Bacillati</taxon>
        <taxon>Cyanobacteriota</taxon>
        <taxon>Cyanophyceae</taxon>
        <taxon>Nodosilineales</taxon>
        <taxon>Cymatolegaceae</taxon>
        <taxon>Leptothoe</taxon>
        <taxon>Leptothoe spongobia</taxon>
    </lineage>
</organism>